<reference evidence="1" key="1">
    <citation type="submission" date="2014-09" db="EMBL/GenBank/DDBJ databases">
        <authorList>
            <person name="Magalhaes I.L.F."/>
            <person name="Oliveira U."/>
            <person name="Santos F.R."/>
            <person name="Vidigal T.H.D.A."/>
            <person name="Brescovit A.D."/>
            <person name="Santos A.J."/>
        </authorList>
    </citation>
    <scope>NUCLEOTIDE SEQUENCE</scope>
    <source>
        <tissue evidence="1">Shoot tissue taken approximately 20 cm above the soil surface</tissue>
    </source>
</reference>
<organism evidence="1">
    <name type="scientific">Arundo donax</name>
    <name type="common">Giant reed</name>
    <name type="synonym">Donax arundinaceus</name>
    <dbReference type="NCBI Taxonomy" id="35708"/>
    <lineage>
        <taxon>Eukaryota</taxon>
        <taxon>Viridiplantae</taxon>
        <taxon>Streptophyta</taxon>
        <taxon>Embryophyta</taxon>
        <taxon>Tracheophyta</taxon>
        <taxon>Spermatophyta</taxon>
        <taxon>Magnoliopsida</taxon>
        <taxon>Liliopsida</taxon>
        <taxon>Poales</taxon>
        <taxon>Poaceae</taxon>
        <taxon>PACMAD clade</taxon>
        <taxon>Arundinoideae</taxon>
        <taxon>Arundineae</taxon>
        <taxon>Arundo</taxon>
    </lineage>
</organism>
<reference evidence="1" key="2">
    <citation type="journal article" date="2015" name="Data Brief">
        <title>Shoot transcriptome of the giant reed, Arundo donax.</title>
        <authorList>
            <person name="Barrero R.A."/>
            <person name="Guerrero F.D."/>
            <person name="Moolhuijzen P."/>
            <person name="Goolsby J.A."/>
            <person name="Tidwell J."/>
            <person name="Bellgard S.E."/>
            <person name="Bellgard M.I."/>
        </authorList>
    </citation>
    <scope>NUCLEOTIDE SEQUENCE</scope>
    <source>
        <tissue evidence="1">Shoot tissue taken approximately 20 cm above the soil surface</tissue>
    </source>
</reference>
<dbReference type="EMBL" id="GBRH01244326">
    <property type="protein sequence ID" value="JAD53569.1"/>
    <property type="molecule type" value="Transcribed_RNA"/>
</dbReference>
<protein>
    <submittedName>
        <fullName evidence="1">Uncharacterized protein</fullName>
    </submittedName>
</protein>
<accession>A0A0A9APD9</accession>
<sequence length="30" mass="3542">MFQKQIKVASVNLHIKQNHRIMKKRGHLTG</sequence>
<name>A0A0A9APD9_ARUDO</name>
<evidence type="ECO:0000313" key="1">
    <source>
        <dbReference type="EMBL" id="JAD53569.1"/>
    </source>
</evidence>
<dbReference type="AlphaFoldDB" id="A0A0A9APD9"/>
<proteinExistence type="predicted"/>